<protein>
    <submittedName>
        <fullName evidence="2">Uncharacterized protein</fullName>
    </submittedName>
</protein>
<name>A0A4Y2DRQ6_ARAVE</name>
<proteinExistence type="predicted"/>
<keyword evidence="3" id="KW-1185">Reference proteome</keyword>
<dbReference type="AlphaFoldDB" id="A0A4Y2DRQ6"/>
<evidence type="ECO:0000313" key="3">
    <source>
        <dbReference type="Proteomes" id="UP000499080"/>
    </source>
</evidence>
<gene>
    <name evidence="2" type="ORF">AVEN_17196_1</name>
</gene>
<dbReference type="EMBL" id="BGPR01000423">
    <property type="protein sequence ID" value="GBM19431.1"/>
    <property type="molecule type" value="Genomic_DNA"/>
</dbReference>
<organism evidence="2 3">
    <name type="scientific">Araneus ventricosus</name>
    <name type="common">Orbweaver spider</name>
    <name type="synonym">Epeira ventricosa</name>
    <dbReference type="NCBI Taxonomy" id="182803"/>
    <lineage>
        <taxon>Eukaryota</taxon>
        <taxon>Metazoa</taxon>
        <taxon>Ecdysozoa</taxon>
        <taxon>Arthropoda</taxon>
        <taxon>Chelicerata</taxon>
        <taxon>Arachnida</taxon>
        <taxon>Araneae</taxon>
        <taxon>Araneomorphae</taxon>
        <taxon>Entelegynae</taxon>
        <taxon>Araneoidea</taxon>
        <taxon>Araneidae</taxon>
        <taxon>Araneus</taxon>
    </lineage>
</organism>
<sequence>MPESGGFRTGARGGCLVPYELEGTQNLFDMHRTAKPTWNLQHLVWGGASKQFCACGHILLKSETCSRSHLEQEKLQPGHSGVNKDQPLVQGFENPSRQC</sequence>
<reference evidence="2 3" key="1">
    <citation type="journal article" date="2019" name="Sci. Rep.">
        <title>Orb-weaving spider Araneus ventricosus genome elucidates the spidroin gene catalogue.</title>
        <authorList>
            <person name="Kono N."/>
            <person name="Nakamura H."/>
            <person name="Ohtoshi R."/>
            <person name="Moran D.A.P."/>
            <person name="Shinohara A."/>
            <person name="Yoshida Y."/>
            <person name="Fujiwara M."/>
            <person name="Mori M."/>
            <person name="Tomita M."/>
            <person name="Arakawa K."/>
        </authorList>
    </citation>
    <scope>NUCLEOTIDE SEQUENCE [LARGE SCALE GENOMIC DNA]</scope>
</reference>
<evidence type="ECO:0000313" key="2">
    <source>
        <dbReference type="EMBL" id="GBM19431.1"/>
    </source>
</evidence>
<comment type="caution">
    <text evidence="2">The sequence shown here is derived from an EMBL/GenBank/DDBJ whole genome shotgun (WGS) entry which is preliminary data.</text>
</comment>
<accession>A0A4Y2DRQ6</accession>
<evidence type="ECO:0000256" key="1">
    <source>
        <dbReference type="SAM" id="MobiDB-lite"/>
    </source>
</evidence>
<feature type="region of interest" description="Disordered" evidence="1">
    <location>
        <begin position="70"/>
        <end position="99"/>
    </location>
</feature>
<dbReference type="Proteomes" id="UP000499080">
    <property type="component" value="Unassembled WGS sequence"/>
</dbReference>